<feature type="region of interest" description="Disordered" evidence="1">
    <location>
        <begin position="1"/>
        <end position="22"/>
    </location>
</feature>
<evidence type="ECO:0000313" key="3">
    <source>
        <dbReference type="Proteomes" id="UP000800235"/>
    </source>
</evidence>
<organism evidence="2 3">
    <name type="scientific">Tothia fuscella</name>
    <dbReference type="NCBI Taxonomy" id="1048955"/>
    <lineage>
        <taxon>Eukaryota</taxon>
        <taxon>Fungi</taxon>
        <taxon>Dikarya</taxon>
        <taxon>Ascomycota</taxon>
        <taxon>Pezizomycotina</taxon>
        <taxon>Dothideomycetes</taxon>
        <taxon>Pleosporomycetidae</taxon>
        <taxon>Venturiales</taxon>
        <taxon>Cylindrosympodiaceae</taxon>
        <taxon>Tothia</taxon>
    </lineage>
</organism>
<evidence type="ECO:0008006" key="4">
    <source>
        <dbReference type="Google" id="ProtNLM"/>
    </source>
</evidence>
<dbReference type="Proteomes" id="UP000800235">
    <property type="component" value="Unassembled WGS sequence"/>
</dbReference>
<sequence length="271" mass="30491">MLGNTTFGGSNSSKGRRIKDPPYETDFLDESRAVSWLQGLLSGDAVEALHSYVHYQDGIITSSNDVIEWLKATYVDPLANVKAQKEFHNLKMYTGQDILQFSQDFSRLAAKAKISKDTWKGQFRDRVLTNIQPLITLQVIDPAVSFYQLTRLAQHLDESLKPGRQARRVQNQQQLGPPRRMGLITNALRTAFNTPTTSRAVVPFVQQNTAPMTPSPAPRTPALFRTAAPRDKTRDKCNDCGQFRHWKGEDACPIKGRIQELTLEEEEAAYG</sequence>
<keyword evidence="3" id="KW-1185">Reference proteome</keyword>
<protein>
    <recommendedName>
        <fullName evidence="4">Retrotransposon gag domain-containing protein</fullName>
    </recommendedName>
</protein>
<gene>
    <name evidence="2" type="ORF">EJ08DRAFT_703788</name>
</gene>
<evidence type="ECO:0000313" key="2">
    <source>
        <dbReference type="EMBL" id="KAF2415855.1"/>
    </source>
</evidence>
<name>A0A9P4TRV2_9PEZI</name>
<evidence type="ECO:0000256" key="1">
    <source>
        <dbReference type="SAM" id="MobiDB-lite"/>
    </source>
</evidence>
<proteinExistence type="predicted"/>
<comment type="caution">
    <text evidence="2">The sequence shown here is derived from an EMBL/GenBank/DDBJ whole genome shotgun (WGS) entry which is preliminary data.</text>
</comment>
<reference evidence="2" key="1">
    <citation type="journal article" date="2020" name="Stud. Mycol.">
        <title>101 Dothideomycetes genomes: a test case for predicting lifestyles and emergence of pathogens.</title>
        <authorList>
            <person name="Haridas S."/>
            <person name="Albert R."/>
            <person name="Binder M."/>
            <person name="Bloem J."/>
            <person name="Labutti K."/>
            <person name="Salamov A."/>
            <person name="Andreopoulos B."/>
            <person name="Baker S."/>
            <person name="Barry K."/>
            <person name="Bills G."/>
            <person name="Bluhm B."/>
            <person name="Cannon C."/>
            <person name="Castanera R."/>
            <person name="Culley D."/>
            <person name="Daum C."/>
            <person name="Ezra D."/>
            <person name="Gonzalez J."/>
            <person name="Henrissat B."/>
            <person name="Kuo A."/>
            <person name="Liang C."/>
            <person name="Lipzen A."/>
            <person name="Lutzoni F."/>
            <person name="Magnuson J."/>
            <person name="Mondo S."/>
            <person name="Nolan M."/>
            <person name="Ohm R."/>
            <person name="Pangilinan J."/>
            <person name="Park H.-J."/>
            <person name="Ramirez L."/>
            <person name="Alfaro M."/>
            <person name="Sun H."/>
            <person name="Tritt A."/>
            <person name="Yoshinaga Y."/>
            <person name="Zwiers L.-H."/>
            <person name="Turgeon B."/>
            <person name="Goodwin S."/>
            <person name="Spatafora J."/>
            <person name="Crous P."/>
            <person name="Grigoriev I."/>
        </authorList>
    </citation>
    <scope>NUCLEOTIDE SEQUENCE</scope>
    <source>
        <strain evidence="2">CBS 130266</strain>
    </source>
</reference>
<dbReference type="EMBL" id="MU007177">
    <property type="protein sequence ID" value="KAF2415855.1"/>
    <property type="molecule type" value="Genomic_DNA"/>
</dbReference>
<dbReference type="AlphaFoldDB" id="A0A9P4TRV2"/>
<accession>A0A9P4TRV2</accession>
<feature type="compositionally biased region" description="Polar residues" evidence="1">
    <location>
        <begin position="1"/>
        <end position="13"/>
    </location>
</feature>